<keyword evidence="2" id="KW-1185">Reference proteome</keyword>
<evidence type="ECO:0000313" key="1">
    <source>
        <dbReference type="EMBL" id="KAL0921551.1"/>
    </source>
</evidence>
<evidence type="ECO:0000313" key="2">
    <source>
        <dbReference type="Proteomes" id="UP001552299"/>
    </source>
</evidence>
<dbReference type="EMBL" id="JANQDX010000007">
    <property type="protein sequence ID" value="KAL0921551.1"/>
    <property type="molecule type" value="Genomic_DNA"/>
</dbReference>
<accession>A0ABD0VG24</accession>
<dbReference type="AlphaFoldDB" id="A0ABD0VG24"/>
<reference evidence="1 2" key="1">
    <citation type="journal article" date="2024" name="Plant Biotechnol. J.">
        <title>Dendrobium thyrsiflorum genome and its molecular insights into genes involved in important horticultural traits.</title>
        <authorList>
            <person name="Chen B."/>
            <person name="Wang J.Y."/>
            <person name="Zheng P.J."/>
            <person name="Li K.L."/>
            <person name="Liang Y.M."/>
            <person name="Chen X.F."/>
            <person name="Zhang C."/>
            <person name="Zhao X."/>
            <person name="He X."/>
            <person name="Zhang G.Q."/>
            <person name="Liu Z.J."/>
            <person name="Xu Q."/>
        </authorList>
    </citation>
    <scope>NUCLEOTIDE SEQUENCE [LARGE SCALE GENOMIC DNA]</scope>
    <source>
        <strain evidence="1">GZMU011</strain>
    </source>
</reference>
<organism evidence="1 2">
    <name type="scientific">Dendrobium thyrsiflorum</name>
    <name type="common">Pinecone-like raceme dendrobium</name>
    <name type="synonym">Orchid</name>
    <dbReference type="NCBI Taxonomy" id="117978"/>
    <lineage>
        <taxon>Eukaryota</taxon>
        <taxon>Viridiplantae</taxon>
        <taxon>Streptophyta</taxon>
        <taxon>Embryophyta</taxon>
        <taxon>Tracheophyta</taxon>
        <taxon>Spermatophyta</taxon>
        <taxon>Magnoliopsida</taxon>
        <taxon>Liliopsida</taxon>
        <taxon>Asparagales</taxon>
        <taxon>Orchidaceae</taxon>
        <taxon>Epidendroideae</taxon>
        <taxon>Malaxideae</taxon>
        <taxon>Dendrobiinae</taxon>
        <taxon>Dendrobium</taxon>
    </lineage>
</organism>
<gene>
    <name evidence="1" type="ORF">M5K25_008634</name>
</gene>
<comment type="caution">
    <text evidence="1">The sequence shown here is derived from an EMBL/GenBank/DDBJ whole genome shotgun (WGS) entry which is preliminary data.</text>
</comment>
<dbReference type="Proteomes" id="UP001552299">
    <property type="component" value="Unassembled WGS sequence"/>
</dbReference>
<sequence>MTLTCVEEVEIIHQGCKTYPRLYVRALFDDDNLALLDDVNLYGRGRIESPWDRLSINWEGANATYCYYLFEVYIETLPKGTLLEPVFVTRVLGRCEGVQQCAVELRLIGHPVECEVADLCVKDEWSFLCQLVYHFDVIEDSSLAEEGGSRYEDIWVEHLRALMYFWQSRKESSREKARTTTHQLQKNIGSNECEEKDLFGEACPLARNPWLLLRHPPSSFPLLLCQ</sequence>
<name>A0ABD0VG24_DENTH</name>
<proteinExistence type="predicted"/>
<protein>
    <submittedName>
        <fullName evidence="1">Uncharacterized protein</fullName>
    </submittedName>
</protein>